<dbReference type="Proteomes" id="UP000762676">
    <property type="component" value="Unassembled WGS sequence"/>
</dbReference>
<dbReference type="Gene3D" id="2.60.40.10">
    <property type="entry name" value="Immunoglobulins"/>
    <property type="match status" value="1"/>
</dbReference>
<accession>A0AAV4H8E4</accession>
<reference evidence="12 13" key="1">
    <citation type="journal article" date="2021" name="Elife">
        <title>Chloroplast acquisition without the gene transfer in kleptoplastic sea slugs, Plakobranchus ocellatus.</title>
        <authorList>
            <person name="Maeda T."/>
            <person name="Takahashi S."/>
            <person name="Yoshida T."/>
            <person name="Shimamura S."/>
            <person name="Takaki Y."/>
            <person name="Nagai Y."/>
            <person name="Toyoda A."/>
            <person name="Suzuki Y."/>
            <person name="Arimoto A."/>
            <person name="Ishii H."/>
            <person name="Satoh N."/>
            <person name="Nishiyama T."/>
            <person name="Hasebe M."/>
            <person name="Maruyama T."/>
            <person name="Minagawa J."/>
            <person name="Obokata J."/>
            <person name="Shigenobu S."/>
        </authorList>
    </citation>
    <scope>NUCLEOTIDE SEQUENCE [LARGE SCALE GENOMIC DNA]</scope>
</reference>
<dbReference type="GO" id="GO:0005654">
    <property type="term" value="C:nucleoplasm"/>
    <property type="evidence" value="ECO:0007669"/>
    <property type="project" value="TreeGrafter"/>
</dbReference>
<dbReference type="PANTHER" id="PTHR25462">
    <property type="entry name" value="BONUS, ISOFORM C-RELATED"/>
    <property type="match status" value="1"/>
</dbReference>
<proteinExistence type="inferred from homology"/>
<dbReference type="InterPro" id="IPR001258">
    <property type="entry name" value="NHL_repeat"/>
</dbReference>
<dbReference type="EMBL" id="BMAT01012556">
    <property type="protein sequence ID" value="GFR94523.1"/>
    <property type="molecule type" value="Genomic_DNA"/>
</dbReference>
<evidence type="ECO:0000256" key="6">
    <source>
        <dbReference type="PROSITE-ProRule" id="PRU00087"/>
    </source>
</evidence>
<dbReference type="InterPro" id="IPR017868">
    <property type="entry name" value="Filamin/ABP280_repeat-like"/>
</dbReference>
<dbReference type="InterPro" id="IPR001841">
    <property type="entry name" value="Znf_RING"/>
</dbReference>
<comment type="similarity">
    <text evidence="1">Belongs to the TRIM/RBCC family.</text>
</comment>
<organism evidence="12 13">
    <name type="scientific">Elysia marginata</name>
    <dbReference type="NCBI Taxonomy" id="1093978"/>
    <lineage>
        <taxon>Eukaryota</taxon>
        <taxon>Metazoa</taxon>
        <taxon>Spiralia</taxon>
        <taxon>Lophotrochozoa</taxon>
        <taxon>Mollusca</taxon>
        <taxon>Gastropoda</taxon>
        <taxon>Heterobranchia</taxon>
        <taxon>Euthyneura</taxon>
        <taxon>Panpulmonata</taxon>
        <taxon>Sacoglossa</taxon>
        <taxon>Placobranchoidea</taxon>
        <taxon>Plakobranchidae</taxon>
        <taxon>Elysia</taxon>
    </lineage>
</organism>
<dbReference type="PROSITE" id="PS50194">
    <property type="entry name" value="FILAMIN_REPEAT"/>
    <property type="match status" value="1"/>
</dbReference>
<keyword evidence="2" id="KW-0479">Metal-binding</keyword>
<evidence type="ECO:0000256" key="8">
    <source>
        <dbReference type="PROSITE-ProRule" id="PRU00504"/>
    </source>
</evidence>
<feature type="compositionally biased region" description="Low complexity" evidence="10">
    <location>
        <begin position="412"/>
        <end position="429"/>
    </location>
</feature>
<dbReference type="InterPro" id="IPR001298">
    <property type="entry name" value="Filamin/ABP280_rpt"/>
</dbReference>
<sequence length="735" mass="80339">MMSSTLVETVSINYDDFNESFLTCGTCLCTYEQGGDRTPKLLPCSHTVCRNCLERIIAAQTLDTGSFRCPICRETVQVPQGGVPSFPPSFIVNQLLDLMAQQRRDVCVDNSHTGRGASEHTVIPFAIAIKRMSEILLYKAHLCIKNLNSAYDAVSSELRQLELSSDKTLDCINKSFQDVLSVIERRKQECLQWVRKVREDKRTILREQLDLIQAEKEKVQRECDGLQYQVEVRNITKKISDLNDKLDTTSTLSEPRENSFLRYEYKHNDALREIAKAVAQFGAVRVSTTFPALTTAVENRRAAAHLRSSVRISAIDYHGNPRNSGGDPVVAELRTERGDVLDVKITDNSDGTYDLKYVPKCAGKLKLTVLIFGRPIKDSPLVIEAGQHIDPVWKLGGATRVDSTSSVRASFSGSSMLESSTSSQDQSTSHEQPHSQQSLRLRMPTRVAAAPGGETLYVLDTGNSRVCVVSARDGSLQKCLAPNRATEGGSATGLAVMAAGTQLALVNWRSKKVFVLDTNDGEIVKEMTTPEFVEPIDVAVTSKGEIVVADSGARRVFKFDTQCNMVTSFGSHGDRDGQFKVITALCVGRNDDILVADHRIQVFSKDGKFSRRIQDAGAGEGGTVYGGIAIDQSGWILATVTEKGKSAEDGGGAAGDRRSGGATPEDRRGSSRVKSSSNHTGKSVVNIYNATGKLLYSVNSHGDKLRRPQGLATLADFRVAVADLGNNCIKAYYYK</sequence>
<evidence type="ECO:0000256" key="7">
    <source>
        <dbReference type="PROSITE-ProRule" id="PRU00175"/>
    </source>
</evidence>
<dbReference type="InterPro" id="IPR013783">
    <property type="entry name" value="Ig-like_fold"/>
</dbReference>
<dbReference type="SUPFAM" id="SSF57850">
    <property type="entry name" value="RING/U-box"/>
    <property type="match status" value="1"/>
</dbReference>
<dbReference type="GO" id="GO:0008270">
    <property type="term" value="F:zinc ion binding"/>
    <property type="evidence" value="ECO:0007669"/>
    <property type="project" value="UniProtKB-KW"/>
</dbReference>
<dbReference type="Gene3D" id="2.120.10.30">
    <property type="entry name" value="TolB, C-terminal domain"/>
    <property type="match status" value="2"/>
</dbReference>
<dbReference type="AlphaFoldDB" id="A0AAV4H8E4"/>
<dbReference type="CDD" id="cd16579">
    <property type="entry name" value="RING-HC_PML_C-V"/>
    <property type="match status" value="1"/>
</dbReference>
<dbReference type="SMART" id="SM00557">
    <property type="entry name" value="IG_FLMN"/>
    <property type="match status" value="1"/>
</dbReference>
<dbReference type="InterPro" id="IPR011042">
    <property type="entry name" value="6-blade_b-propeller_TolB-like"/>
</dbReference>
<dbReference type="Pfam" id="PF01436">
    <property type="entry name" value="NHL"/>
    <property type="match status" value="1"/>
</dbReference>
<dbReference type="InterPro" id="IPR013083">
    <property type="entry name" value="Znf_RING/FYVE/PHD"/>
</dbReference>
<protein>
    <submittedName>
        <fullName evidence="12">Tripartite motif-containing protein 2-like</fullName>
    </submittedName>
</protein>
<gene>
    <name evidence="12" type="ORF">ElyMa_006251500</name>
</gene>
<evidence type="ECO:0000256" key="9">
    <source>
        <dbReference type="SAM" id="Coils"/>
    </source>
</evidence>
<keyword evidence="4 7" id="KW-0863">Zinc-finger</keyword>
<dbReference type="SMART" id="SM00184">
    <property type="entry name" value="RING"/>
    <property type="match status" value="1"/>
</dbReference>
<evidence type="ECO:0000256" key="4">
    <source>
        <dbReference type="ARBA" id="ARBA00022771"/>
    </source>
</evidence>
<keyword evidence="3" id="KW-0677">Repeat</keyword>
<evidence type="ECO:0000259" key="11">
    <source>
        <dbReference type="PROSITE" id="PS50089"/>
    </source>
</evidence>
<evidence type="ECO:0000313" key="13">
    <source>
        <dbReference type="Proteomes" id="UP000762676"/>
    </source>
</evidence>
<dbReference type="Gene3D" id="3.30.40.10">
    <property type="entry name" value="Zinc/RING finger domain, C3HC4 (zinc finger)"/>
    <property type="match status" value="1"/>
</dbReference>
<dbReference type="PROSITE" id="PS51125">
    <property type="entry name" value="NHL"/>
    <property type="match status" value="2"/>
</dbReference>
<feature type="repeat" description="NHL" evidence="8">
    <location>
        <begin position="531"/>
        <end position="562"/>
    </location>
</feature>
<feature type="repeat" description="Filamin" evidence="6">
    <location>
        <begin position="278"/>
        <end position="385"/>
    </location>
</feature>
<feature type="compositionally biased region" description="Basic and acidic residues" evidence="10">
    <location>
        <begin position="655"/>
        <end position="669"/>
    </location>
</feature>
<feature type="coiled-coil region" evidence="9">
    <location>
        <begin position="202"/>
        <end position="229"/>
    </location>
</feature>
<keyword evidence="13" id="KW-1185">Reference proteome</keyword>
<dbReference type="PROSITE" id="PS00518">
    <property type="entry name" value="ZF_RING_1"/>
    <property type="match status" value="1"/>
</dbReference>
<feature type="repeat" description="NHL" evidence="8">
    <location>
        <begin position="566"/>
        <end position="606"/>
    </location>
</feature>
<evidence type="ECO:0000256" key="3">
    <source>
        <dbReference type="ARBA" id="ARBA00022737"/>
    </source>
</evidence>
<evidence type="ECO:0000256" key="10">
    <source>
        <dbReference type="SAM" id="MobiDB-lite"/>
    </source>
</evidence>
<feature type="region of interest" description="Disordered" evidence="10">
    <location>
        <begin position="412"/>
        <end position="440"/>
    </location>
</feature>
<comment type="caution">
    <text evidence="12">The sequence shown here is derived from an EMBL/GenBank/DDBJ whole genome shotgun (WGS) entry which is preliminary data.</text>
</comment>
<dbReference type="SUPFAM" id="SSF81296">
    <property type="entry name" value="E set domains"/>
    <property type="match status" value="1"/>
</dbReference>
<dbReference type="InterPro" id="IPR047153">
    <property type="entry name" value="TRIM45/56/19-like"/>
</dbReference>
<dbReference type="InterPro" id="IPR014756">
    <property type="entry name" value="Ig_E-set"/>
</dbReference>
<evidence type="ECO:0000313" key="12">
    <source>
        <dbReference type="EMBL" id="GFR94523.1"/>
    </source>
</evidence>
<name>A0AAV4H8E4_9GAST</name>
<dbReference type="GO" id="GO:0061630">
    <property type="term" value="F:ubiquitin protein ligase activity"/>
    <property type="evidence" value="ECO:0007669"/>
    <property type="project" value="TreeGrafter"/>
</dbReference>
<keyword evidence="5" id="KW-0862">Zinc</keyword>
<dbReference type="Pfam" id="PF00630">
    <property type="entry name" value="Filamin"/>
    <property type="match status" value="1"/>
</dbReference>
<dbReference type="PROSITE" id="PS50089">
    <property type="entry name" value="ZF_RING_2"/>
    <property type="match status" value="1"/>
</dbReference>
<evidence type="ECO:0000256" key="1">
    <source>
        <dbReference type="ARBA" id="ARBA00008518"/>
    </source>
</evidence>
<dbReference type="InterPro" id="IPR027370">
    <property type="entry name" value="Znf-RING_euk"/>
</dbReference>
<feature type="region of interest" description="Disordered" evidence="10">
    <location>
        <begin position="645"/>
        <end position="679"/>
    </location>
</feature>
<evidence type="ECO:0000256" key="5">
    <source>
        <dbReference type="ARBA" id="ARBA00022833"/>
    </source>
</evidence>
<dbReference type="SUPFAM" id="SSF101898">
    <property type="entry name" value="NHL repeat"/>
    <property type="match status" value="1"/>
</dbReference>
<dbReference type="InterPro" id="IPR017907">
    <property type="entry name" value="Znf_RING_CS"/>
</dbReference>
<feature type="domain" description="RING-type" evidence="11">
    <location>
        <begin position="24"/>
        <end position="73"/>
    </location>
</feature>
<evidence type="ECO:0000256" key="2">
    <source>
        <dbReference type="ARBA" id="ARBA00022723"/>
    </source>
</evidence>
<dbReference type="Pfam" id="PF13445">
    <property type="entry name" value="zf-RING_UBOX"/>
    <property type="match status" value="1"/>
</dbReference>
<keyword evidence="9" id="KW-0175">Coiled coil</keyword>
<dbReference type="PANTHER" id="PTHR25462:SF285">
    <property type="entry name" value="RING-TYPE DOMAIN-CONTAINING PROTEIN"/>
    <property type="match status" value="1"/>
</dbReference>